<reference evidence="2" key="1">
    <citation type="submission" date="2017-05" db="UniProtKB">
        <authorList>
            <consortium name="EnsemblMetazoa"/>
        </authorList>
    </citation>
    <scope>IDENTIFICATION</scope>
</reference>
<sequence>DVLRFLWVTDPYQEPAEIQVLRFKRVTFGVTVNPFLLNATMRYHIESYKEERPNVVERLLQSAYDDDVVCGTESAESFVEMFEKFRAMLSTGGFNLRKFVTSGQSVAGGSKRQPVIVPRCYFEEVSDHWGCRLIGFSDSSAKAYAAVVYLQWDRGDSKRMAFIASKTRVAPLKSLTIPRLELLGALLLVRLINCVHEALREELKLLPSRCYTDSQVALYWIQGERKEWKPFVCNRVKEIRKLISSGQWSHCHGKQNPAYTPSRGMSVEELRACTLWWEGPKDLGAEENICDQMPGECLDEMRARRGHFTELIIRRGRTVVRRLIHTCVTCRRLEGQSYAVPPMPPQPTYRVSERPPFYYTGVDFARPIFVKNSAYELGGKAWLCPYTCCITRAIHLDLLHNMSFEYFFRSFKRFVARRGLPRKMLSDNAQTFKKMASLLKEIEDHKDVKHYFSDRKIQWNFNVEMSPWWGEVFERLIQSVKRCMKKVIGRASLTYEELLTAVIEIEMIINSLPLSYVTQDDLDEPITPSHLLIGRRLTSLPDDICCTEDDFTLTPPTLTRRIVSKLPVISFLEQMEEGISSRVKRSA</sequence>
<dbReference type="Gene3D" id="3.30.420.10">
    <property type="entry name" value="Ribonuclease H-like superfamily/Ribonuclease H"/>
    <property type="match status" value="1"/>
</dbReference>
<dbReference type="OrthoDB" id="6020750at2759"/>
<protein>
    <recommendedName>
        <fullName evidence="1">Integrase catalytic domain-containing protein</fullName>
    </recommendedName>
</protein>
<dbReference type="GO" id="GO:0003676">
    <property type="term" value="F:nucleic acid binding"/>
    <property type="evidence" value="ECO:0007669"/>
    <property type="project" value="InterPro"/>
</dbReference>
<dbReference type="EnsemblMetazoa" id="Aqu2.1.24952_001">
    <property type="protein sequence ID" value="Aqu2.1.24952_001"/>
    <property type="gene ID" value="Aqu2.1.24952"/>
</dbReference>
<dbReference type="SUPFAM" id="SSF56672">
    <property type="entry name" value="DNA/RNA polymerases"/>
    <property type="match status" value="1"/>
</dbReference>
<evidence type="ECO:0000259" key="1">
    <source>
        <dbReference type="PROSITE" id="PS50994"/>
    </source>
</evidence>
<evidence type="ECO:0000313" key="2">
    <source>
        <dbReference type="EnsemblMetazoa" id="Aqu2.1.24952_001"/>
    </source>
</evidence>
<feature type="domain" description="Integrase catalytic" evidence="1">
    <location>
        <begin position="351"/>
        <end position="536"/>
    </location>
</feature>
<dbReference type="Pfam" id="PF05380">
    <property type="entry name" value="Peptidase_A17"/>
    <property type="match status" value="1"/>
</dbReference>
<name>A0A1X7UBW2_AMPQE</name>
<dbReference type="InterPro" id="IPR001584">
    <property type="entry name" value="Integrase_cat-core"/>
</dbReference>
<accession>A0A1X7UBW2</accession>
<organism evidence="2">
    <name type="scientific">Amphimedon queenslandica</name>
    <name type="common">Sponge</name>
    <dbReference type="NCBI Taxonomy" id="400682"/>
    <lineage>
        <taxon>Eukaryota</taxon>
        <taxon>Metazoa</taxon>
        <taxon>Porifera</taxon>
        <taxon>Demospongiae</taxon>
        <taxon>Heteroscleromorpha</taxon>
        <taxon>Haplosclerida</taxon>
        <taxon>Niphatidae</taxon>
        <taxon>Amphimedon</taxon>
    </lineage>
</organism>
<dbReference type="InterPro" id="IPR008042">
    <property type="entry name" value="Retrotrans_Pao"/>
</dbReference>
<dbReference type="SUPFAM" id="SSF53098">
    <property type="entry name" value="Ribonuclease H-like"/>
    <property type="match status" value="1"/>
</dbReference>
<dbReference type="InterPro" id="IPR012337">
    <property type="entry name" value="RNaseH-like_sf"/>
</dbReference>
<dbReference type="eggNOG" id="KOG0017">
    <property type="taxonomic scope" value="Eukaryota"/>
</dbReference>
<dbReference type="PANTHER" id="PTHR47331">
    <property type="entry name" value="PHD-TYPE DOMAIN-CONTAINING PROTEIN"/>
    <property type="match status" value="1"/>
</dbReference>
<dbReference type="GO" id="GO:0015074">
    <property type="term" value="P:DNA integration"/>
    <property type="evidence" value="ECO:0007669"/>
    <property type="project" value="InterPro"/>
</dbReference>
<dbReference type="PROSITE" id="PS50994">
    <property type="entry name" value="INTEGRASE"/>
    <property type="match status" value="1"/>
</dbReference>
<dbReference type="AlphaFoldDB" id="A0A1X7UBW2"/>
<dbReference type="OMA" id="EENICDQ"/>
<proteinExistence type="predicted"/>
<dbReference type="InterPro" id="IPR043502">
    <property type="entry name" value="DNA/RNA_pol_sf"/>
</dbReference>
<dbReference type="InterPro" id="IPR036397">
    <property type="entry name" value="RNaseH_sf"/>
</dbReference>
<dbReference type="InParanoid" id="A0A1X7UBW2"/>